<dbReference type="SFLD" id="SFLDG00358">
    <property type="entry name" value="Main_(cytGST)"/>
    <property type="match status" value="1"/>
</dbReference>
<dbReference type="OrthoDB" id="202840at2759"/>
<dbReference type="InterPro" id="IPR010987">
    <property type="entry name" value="Glutathione-S-Trfase_C-like"/>
</dbReference>
<dbReference type="PROSITE" id="PS50405">
    <property type="entry name" value="GST_CTER"/>
    <property type="match status" value="1"/>
</dbReference>
<dbReference type="Proteomes" id="UP000469559">
    <property type="component" value="Unassembled WGS sequence"/>
</dbReference>
<dbReference type="InterPro" id="IPR036249">
    <property type="entry name" value="Thioredoxin-like_sf"/>
</dbReference>
<evidence type="ECO:0000259" key="2">
    <source>
        <dbReference type="PROSITE" id="PS50405"/>
    </source>
</evidence>
<sequence length="241" mass="26320">MGSTENPKITLYTSYACPWAHRAQIALRELALPFTTTLIDLAVPRTPSYLAINPRGLVPALDYNGTILTESAVVAQFLVDAHPSHLEKASSDEGGPLQRARINFFVDAFVSKVPGLYLAALRAEAGEDKERAVGKVVDAVVKELEPLLGDAGPFFGGADRLTFAEVQTASFVIRLLDFAQYEALLPKNFLTTLQTKAPNFWKWASAVVKEDSVTYKWDAKANAEKAILRVEKARKEAAAAK</sequence>
<dbReference type="Pfam" id="PF13409">
    <property type="entry name" value="GST_N_2"/>
    <property type="match status" value="1"/>
</dbReference>
<feature type="domain" description="GST C-terminal" evidence="2">
    <location>
        <begin position="95"/>
        <end position="227"/>
    </location>
</feature>
<dbReference type="InterPro" id="IPR040079">
    <property type="entry name" value="Glutathione_S-Trfase"/>
</dbReference>
<evidence type="ECO:0000313" key="3">
    <source>
        <dbReference type="EMBL" id="TVY21328.1"/>
    </source>
</evidence>
<evidence type="ECO:0000259" key="1">
    <source>
        <dbReference type="PROSITE" id="PS50404"/>
    </source>
</evidence>
<reference evidence="3 4" key="1">
    <citation type="submission" date="2018-05" db="EMBL/GenBank/DDBJ databases">
        <title>Whole genome sequencing for identification of molecular markers to develop diagnostic detection tools for the regulated plant pathogen Lachnellula willkommii.</title>
        <authorList>
            <person name="Giroux E."/>
            <person name="Bilodeau G."/>
        </authorList>
    </citation>
    <scope>NUCLEOTIDE SEQUENCE [LARGE SCALE GENOMIC DNA]</scope>
    <source>
        <strain evidence="3 4">CBS 203.66</strain>
    </source>
</reference>
<dbReference type="AlphaFoldDB" id="A0A8T9BMX5"/>
<protein>
    <submittedName>
        <fullName evidence="3">Glutathione S-transferase U20</fullName>
    </submittedName>
</protein>
<dbReference type="SFLD" id="SFLDS00019">
    <property type="entry name" value="Glutathione_Transferase_(cytos"/>
    <property type="match status" value="1"/>
</dbReference>
<evidence type="ECO:0000313" key="4">
    <source>
        <dbReference type="Proteomes" id="UP000469559"/>
    </source>
</evidence>
<dbReference type="PANTHER" id="PTHR43968:SF8">
    <property type="entry name" value="S-TRANSFERASE, PUTATIVE (AFU_ORTHOLOGUE AFUA_2G00590)-RELATED"/>
    <property type="match status" value="1"/>
</dbReference>
<dbReference type="PROSITE" id="PS50404">
    <property type="entry name" value="GST_NTER"/>
    <property type="match status" value="1"/>
</dbReference>
<keyword evidence="4" id="KW-1185">Reference proteome</keyword>
<accession>A0A8T9BMX5</accession>
<dbReference type="InterPro" id="IPR050983">
    <property type="entry name" value="GST_Omega/HSP26"/>
</dbReference>
<dbReference type="Gene3D" id="3.40.30.10">
    <property type="entry name" value="Glutaredoxin"/>
    <property type="match status" value="1"/>
</dbReference>
<dbReference type="CDD" id="cd00570">
    <property type="entry name" value="GST_N_family"/>
    <property type="match status" value="1"/>
</dbReference>
<dbReference type="SUPFAM" id="SSF47616">
    <property type="entry name" value="GST C-terminal domain-like"/>
    <property type="match status" value="1"/>
</dbReference>
<organism evidence="3 4">
    <name type="scientific">Lachnellula arida</name>
    <dbReference type="NCBI Taxonomy" id="1316785"/>
    <lineage>
        <taxon>Eukaryota</taxon>
        <taxon>Fungi</taxon>
        <taxon>Dikarya</taxon>
        <taxon>Ascomycota</taxon>
        <taxon>Pezizomycotina</taxon>
        <taxon>Leotiomycetes</taxon>
        <taxon>Helotiales</taxon>
        <taxon>Lachnaceae</taxon>
        <taxon>Lachnellula</taxon>
    </lineage>
</organism>
<dbReference type="InterPro" id="IPR004045">
    <property type="entry name" value="Glutathione_S-Trfase_N"/>
</dbReference>
<dbReference type="GO" id="GO:0005737">
    <property type="term" value="C:cytoplasm"/>
    <property type="evidence" value="ECO:0007669"/>
    <property type="project" value="TreeGrafter"/>
</dbReference>
<dbReference type="PANTHER" id="PTHR43968">
    <property type="match status" value="1"/>
</dbReference>
<dbReference type="Gene3D" id="1.20.1050.10">
    <property type="match status" value="1"/>
</dbReference>
<dbReference type="EMBL" id="QGMF01000020">
    <property type="protein sequence ID" value="TVY21328.1"/>
    <property type="molecule type" value="Genomic_DNA"/>
</dbReference>
<name>A0A8T9BMX5_9HELO</name>
<comment type="caution">
    <text evidence="3">The sequence shown here is derived from an EMBL/GenBank/DDBJ whole genome shotgun (WGS) entry which is preliminary data.</text>
</comment>
<dbReference type="InterPro" id="IPR036282">
    <property type="entry name" value="Glutathione-S-Trfase_C_sf"/>
</dbReference>
<dbReference type="SUPFAM" id="SSF52833">
    <property type="entry name" value="Thioredoxin-like"/>
    <property type="match status" value="1"/>
</dbReference>
<proteinExistence type="predicted"/>
<feature type="domain" description="GST N-terminal" evidence="1">
    <location>
        <begin position="7"/>
        <end position="86"/>
    </location>
</feature>
<gene>
    <name evidence="3" type="primary">GSTU20</name>
    <name evidence="3" type="ORF">LARI1_G003082</name>
</gene>